<dbReference type="RefSeq" id="XP_040621394.1">
    <property type="nucleotide sequence ID" value="XM_040762669.1"/>
</dbReference>
<dbReference type="HOGENOM" id="CLU_000288_31_5_1"/>
<evidence type="ECO:0000256" key="2">
    <source>
        <dbReference type="ARBA" id="ARBA00011534"/>
    </source>
</evidence>
<dbReference type="AlphaFoldDB" id="A0A0C2F3B0"/>
<dbReference type="PROSITE" id="PS50011">
    <property type="entry name" value="PROTEIN_KINASE_DOM"/>
    <property type="match status" value="1"/>
</dbReference>
<dbReference type="Pfam" id="PF00069">
    <property type="entry name" value="Pkinase"/>
    <property type="match status" value="1"/>
</dbReference>
<dbReference type="Proteomes" id="UP000031575">
    <property type="component" value="Unassembled WGS sequence"/>
</dbReference>
<evidence type="ECO:0000256" key="6">
    <source>
        <dbReference type="ARBA" id="ARBA00030980"/>
    </source>
</evidence>
<dbReference type="InterPro" id="IPR011009">
    <property type="entry name" value="Kinase-like_dom_sf"/>
</dbReference>
<dbReference type="PANTHER" id="PTHR23257">
    <property type="entry name" value="SERINE-THREONINE PROTEIN KINASE"/>
    <property type="match status" value="1"/>
</dbReference>
<evidence type="ECO:0000313" key="11">
    <source>
        <dbReference type="EMBL" id="KIH93384.1"/>
    </source>
</evidence>
<dbReference type="SUPFAM" id="SSF56112">
    <property type="entry name" value="Protein kinase-like (PK-like)"/>
    <property type="match status" value="1"/>
</dbReference>
<dbReference type="Gene3D" id="1.10.510.10">
    <property type="entry name" value="Transferase(Phosphotransferase) domain 1"/>
    <property type="match status" value="1"/>
</dbReference>
<dbReference type="InterPro" id="IPR000719">
    <property type="entry name" value="Prot_kinase_dom"/>
</dbReference>
<organism evidence="11 12">
    <name type="scientific">Sporothrix brasiliensis 5110</name>
    <dbReference type="NCBI Taxonomy" id="1398154"/>
    <lineage>
        <taxon>Eukaryota</taxon>
        <taxon>Fungi</taxon>
        <taxon>Dikarya</taxon>
        <taxon>Ascomycota</taxon>
        <taxon>Pezizomycotina</taxon>
        <taxon>Sordariomycetes</taxon>
        <taxon>Sordariomycetidae</taxon>
        <taxon>Ophiostomatales</taxon>
        <taxon>Ophiostomataceae</taxon>
        <taxon>Sporothrix</taxon>
    </lineage>
</organism>
<dbReference type="InterPro" id="IPR008266">
    <property type="entry name" value="Tyr_kinase_AS"/>
</dbReference>
<evidence type="ECO:0000256" key="4">
    <source>
        <dbReference type="ARBA" id="ARBA00013948"/>
    </source>
</evidence>
<comment type="catalytic activity">
    <reaction evidence="9">
        <text>L-seryl-[protein] + ATP = O-phospho-L-seryl-[protein] + ADP + H(+)</text>
        <dbReference type="Rhea" id="RHEA:17989"/>
        <dbReference type="Rhea" id="RHEA-COMP:9863"/>
        <dbReference type="Rhea" id="RHEA-COMP:11604"/>
        <dbReference type="ChEBI" id="CHEBI:15378"/>
        <dbReference type="ChEBI" id="CHEBI:29999"/>
        <dbReference type="ChEBI" id="CHEBI:30616"/>
        <dbReference type="ChEBI" id="CHEBI:83421"/>
        <dbReference type="ChEBI" id="CHEBI:456216"/>
        <dbReference type="EC" id="2.7.11.1"/>
    </reaction>
</comment>
<proteinExistence type="predicted"/>
<dbReference type="GO" id="GO:0007165">
    <property type="term" value="P:signal transduction"/>
    <property type="evidence" value="ECO:0007669"/>
    <property type="project" value="TreeGrafter"/>
</dbReference>
<feature type="domain" description="Protein kinase" evidence="10">
    <location>
        <begin position="1"/>
        <end position="255"/>
    </location>
</feature>
<accession>A0A0C2F3B0</accession>
<protein>
    <recommendedName>
        <fullName evidence="5">EKC/KEOPS complex subunit BUD32</fullName>
        <ecNumber evidence="3">2.7.11.1</ecNumber>
    </recommendedName>
    <alternativeName>
        <fullName evidence="6 7">Atypical Serine/threonine protein kinase BUD32</fullName>
    </alternativeName>
    <alternativeName>
        <fullName evidence="4">EKC/KEOPS complex subunit bud32</fullName>
    </alternativeName>
</protein>
<keyword evidence="12" id="KW-1185">Reference proteome</keyword>
<evidence type="ECO:0000256" key="9">
    <source>
        <dbReference type="ARBA" id="ARBA00048679"/>
    </source>
</evidence>
<evidence type="ECO:0000256" key="5">
    <source>
        <dbReference type="ARBA" id="ARBA00019973"/>
    </source>
</evidence>
<comment type="subunit">
    <text evidence="2">Component of the EKC/KEOPS complex composed of at least BUD32, CGI121, GON7, KAE1 and PCC1; the whole complex dimerizes.</text>
</comment>
<evidence type="ECO:0000313" key="12">
    <source>
        <dbReference type="Proteomes" id="UP000031575"/>
    </source>
</evidence>
<dbReference type="EC" id="2.7.11.1" evidence="3"/>
<comment type="catalytic activity">
    <reaction evidence="8">
        <text>L-threonyl-[protein] + ATP = O-phospho-L-threonyl-[protein] + ADP + H(+)</text>
        <dbReference type="Rhea" id="RHEA:46608"/>
        <dbReference type="Rhea" id="RHEA-COMP:11060"/>
        <dbReference type="Rhea" id="RHEA-COMP:11605"/>
        <dbReference type="ChEBI" id="CHEBI:15378"/>
        <dbReference type="ChEBI" id="CHEBI:30013"/>
        <dbReference type="ChEBI" id="CHEBI:30616"/>
        <dbReference type="ChEBI" id="CHEBI:61977"/>
        <dbReference type="ChEBI" id="CHEBI:456216"/>
        <dbReference type="EC" id="2.7.11.1"/>
    </reaction>
</comment>
<dbReference type="PROSITE" id="PS00109">
    <property type="entry name" value="PROTEIN_KINASE_TYR"/>
    <property type="match status" value="1"/>
</dbReference>
<evidence type="ECO:0000256" key="8">
    <source>
        <dbReference type="ARBA" id="ARBA00047899"/>
    </source>
</evidence>
<evidence type="ECO:0000256" key="3">
    <source>
        <dbReference type="ARBA" id="ARBA00012513"/>
    </source>
</evidence>
<gene>
    <name evidence="11" type="ORF">SPBR_04386</name>
</gene>
<dbReference type="GO" id="GO:0005737">
    <property type="term" value="C:cytoplasm"/>
    <property type="evidence" value="ECO:0007669"/>
    <property type="project" value="TreeGrafter"/>
</dbReference>
<evidence type="ECO:0000259" key="10">
    <source>
        <dbReference type="PROSITE" id="PS50011"/>
    </source>
</evidence>
<dbReference type="InterPro" id="IPR050167">
    <property type="entry name" value="Ser_Thr_protein_kinase"/>
</dbReference>
<dbReference type="GO" id="GO:0005524">
    <property type="term" value="F:ATP binding"/>
    <property type="evidence" value="ECO:0007669"/>
    <property type="project" value="InterPro"/>
</dbReference>
<evidence type="ECO:0000256" key="7">
    <source>
        <dbReference type="ARBA" id="ARBA00033194"/>
    </source>
</evidence>
<comment type="function">
    <text evidence="1">Component of the EKC/KEOPS complex that is required for the formation of a threonylcarbamoyl group on adenosine at position 37 (t(6)A37) in tRNAs that read codons beginning with adenine. The complex is probably involved in the transfer of the threonylcarbamoyl moiety of threonylcarbamoyl-AMP (TC-AMP) to the N6 group of A37. BUD32 has ATPase activity in the context of the EKC/KEOPS complex and likely plays a supporting role to the catalytic subunit KAE1. The EKC/KEOPS complex also promotes both telomere uncapping and telomere elongation. The complex is required for efficient recruitment of transcriptional coactivators.</text>
</comment>
<dbReference type="GeneID" id="63677590"/>
<dbReference type="GO" id="GO:0004674">
    <property type="term" value="F:protein serine/threonine kinase activity"/>
    <property type="evidence" value="ECO:0007669"/>
    <property type="project" value="UniProtKB-EC"/>
</dbReference>
<reference evidence="11 12" key="1">
    <citation type="journal article" date="2014" name="BMC Genomics">
        <title>Comparative genomics of the major fungal agents of human and animal Sporotrichosis: Sporothrix schenckii and Sporothrix brasiliensis.</title>
        <authorList>
            <person name="Teixeira M.M."/>
            <person name="de Almeida L.G."/>
            <person name="Kubitschek-Barreira P."/>
            <person name="Alves F.L."/>
            <person name="Kioshima E.S."/>
            <person name="Abadio A.K."/>
            <person name="Fernandes L."/>
            <person name="Derengowski L.S."/>
            <person name="Ferreira K.S."/>
            <person name="Souza R.C."/>
            <person name="Ruiz J.C."/>
            <person name="de Andrade N.C."/>
            <person name="Paes H.C."/>
            <person name="Nicola A.M."/>
            <person name="Albuquerque P."/>
            <person name="Gerber A.L."/>
            <person name="Martins V.P."/>
            <person name="Peconick L.D."/>
            <person name="Neto A.V."/>
            <person name="Chaucanez C.B."/>
            <person name="Silva P.A."/>
            <person name="Cunha O.L."/>
            <person name="de Oliveira F.F."/>
            <person name="dos Santos T.C."/>
            <person name="Barros A.L."/>
            <person name="Soares M.A."/>
            <person name="de Oliveira L.M."/>
            <person name="Marini M.M."/>
            <person name="Villalobos-Duno H."/>
            <person name="Cunha M.M."/>
            <person name="de Hoog S."/>
            <person name="da Silveira J.F."/>
            <person name="Henrissat B."/>
            <person name="Nino-Vega G.A."/>
            <person name="Cisalpino P.S."/>
            <person name="Mora-Montes H.M."/>
            <person name="Almeida S.R."/>
            <person name="Stajich J.E."/>
            <person name="Lopes-Bezerra L.M."/>
            <person name="Vasconcelos A.T."/>
            <person name="Felipe M.S."/>
        </authorList>
    </citation>
    <scope>NUCLEOTIDE SEQUENCE [LARGE SCALE GENOMIC DNA]</scope>
    <source>
        <strain evidence="11 12">5110</strain>
    </source>
</reference>
<comment type="caution">
    <text evidence="11">The sequence shown here is derived from an EMBL/GenBank/DDBJ whole genome shotgun (WGS) entry which is preliminary data.</text>
</comment>
<evidence type="ECO:0000256" key="1">
    <source>
        <dbReference type="ARBA" id="ARBA00003747"/>
    </source>
</evidence>
<dbReference type="EMBL" id="AWTV01000005">
    <property type="protein sequence ID" value="KIH93384.1"/>
    <property type="molecule type" value="Genomic_DNA"/>
</dbReference>
<dbReference type="OrthoDB" id="1668230at2759"/>
<sequence length="289" mass="32670">MPYKLLGLGATCYVTTTDNRTVLKGYQVWRDGAYYIGRDECEDDLVREATIYRHLGSHPQILECFGLEEQCPGVHSLRLELAPLGCVRQFIEEHANEPLPRQTRFGMALDVAKGVAYLHSRGVQYCDLSCRNVFLFDGYRVKLGDFGASLLAGHAFKPTFCEETQYELPLRGRNFKDRPPIKRDLFALGSAIYEITMWKRPFQGMSDEMVELSYARETFPSLEGNMAGPIIQKCWDEEFDRAEEVSEALARLVAMGAANLNTDDEPLQTEVCIRESEGMGNMALDTIPN</sequence>
<name>A0A0C2F3B0_9PEZI</name>
<dbReference type="VEuPathDB" id="FungiDB:SPBR_04386"/>
<dbReference type="PANTHER" id="PTHR23257:SF963">
    <property type="entry name" value="AT08303P"/>
    <property type="match status" value="1"/>
</dbReference>